<dbReference type="EMBL" id="DYXG01000101">
    <property type="protein sequence ID" value="HJE98031.1"/>
    <property type="molecule type" value="Genomic_DNA"/>
</dbReference>
<dbReference type="GO" id="GO:0016787">
    <property type="term" value="F:hydrolase activity"/>
    <property type="evidence" value="ECO:0007669"/>
    <property type="project" value="UniProtKB-KW"/>
</dbReference>
<keyword evidence="1 4" id="KW-0378">Hydrolase</keyword>
<dbReference type="Pfam" id="PF07859">
    <property type="entry name" value="Abhydrolase_3"/>
    <property type="match status" value="1"/>
</dbReference>
<dbReference type="GeneID" id="95349261"/>
<dbReference type="EMBL" id="LT630287">
    <property type="protein sequence ID" value="SFV40581.1"/>
    <property type="molecule type" value="Genomic_DNA"/>
</dbReference>
<reference evidence="7" key="3">
    <citation type="submission" date="2016-11" db="EMBL/GenBank/DDBJ databases">
        <authorList>
            <person name="Papadimitriou K."/>
        </authorList>
    </citation>
    <scope>NUCLEOTIDE SEQUENCE [LARGE SCALE GENOMIC DNA]</scope>
    <source>
        <strain evidence="7">ACA-DC 1533</strain>
    </source>
</reference>
<dbReference type="SUPFAM" id="SSF53474">
    <property type="entry name" value="alpha/beta-Hydrolases"/>
    <property type="match status" value="1"/>
</dbReference>
<dbReference type="PANTHER" id="PTHR48081">
    <property type="entry name" value="AB HYDROLASE SUPERFAMILY PROTEIN C4A8.06C"/>
    <property type="match status" value="1"/>
</dbReference>
<evidence type="ECO:0000313" key="6">
    <source>
        <dbReference type="Proteomes" id="UP000051491"/>
    </source>
</evidence>
<dbReference type="PATRIC" id="fig|89059.3.peg.2298"/>
<organism evidence="4 6">
    <name type="scientific">Ligilactobacillus acidipiscis</name>
    <dbReference type="NCBI Taxonomy" id="89059"/>
    <lineage>
        <taxon>Bacteria</taxon>
        <taxon>Bacillati</taxon>
        <taxon>Bacillota</taxon>
        <taxon>Bacilli</taxon>
        <taxon>Lactobacillales</taxon>
        <taxon>Lactobacillaceae</taxon>
        <taxon>Ligilactobacillus</taxon>
    </lineage>
</organism>
<dbReference type="STRING" id="89059.LAC1533_1161"/>
<dbReference type="Gene3D" id="3.40.50.1820">
    <property type="entry name" value="alpha/beta hydrolase"/>
    <property type="match status" value="1"/>
</dbReference>
<dbReference type="AlphaFoldDB" id="A0A0R2KGN5"/>
<dbReference type="InterPro" id="IPR050300">
    <property type="entry name" value="GDXG_lipolytic_enzyme"/>
</dbReference>
<evidence type="ECO:0000313" key="7">
    <source>
        <dbReference type="Proteomes" id="UP000190935"/>
    </source>
</evidence>
<dbReference type="RefSeq" id="WP_056971077.1">
    <property type="nucleotide sequence ID" value="NZ_CP113926.1"/>
</dbReference>
<feature type="domain" description="Alpha/beta hydrolase fold-3" evidence="2">
    <location>
        <begin position="84"/>
        <end position="290"/>
    </location>
</feature>
<evidence type="ECO:0000259" key="2">
    <source>
        <dbReference type="Pfam" id="PF07859"/>
    </source>
</evidence>
<dbReference type="OrthoDB" id="9815425at2"/>
<protein>
    <submittedName>
        <fullName evidence="4">Alpha beta hydrolase fold family protein</fullName>
    </submittedName>
    <submittedName>
        <fullName evidence="3">Alpha/beta hydrolase</fullName>
    </submittedName>
    <submittedName>
        <fullName evidence="5">Esterase/lipase</fullName>
    </submittedName>
</protein>
<accession>A0A0R2KGN5</accession>
<name>A0A0R2KGN5_9LACO</name>
<reference evidence="4 6" key="1">
    <citation type="journal article" date="2015" name="Genome Announc.">
        <title>Expanding the biotechnology potential of lactobacilli through comparative genomics of 213 strains and associated genera.</title>
        <authorList>
            <person name="Sun Z."/>
            <person name="Harris H.M."/>
            <person name="McCann A."/>
            <person name="Guo C."/>
            <person name="Argimon S."/>
            <person name="Zhang W."/>
            <person name="Yang X."/>
            <person name="Jeffery I.B."/>
            <person name="Cooney J.C."/>
            <person name="Kagawa T.F."/>
            <person name="Liu W."/>
            <person name="Song Y."/>
            <person name="Salvetti E."/>
            <person name="Wrobel A."/>
            <person name="Rasinkangas P."/>
            <person name="Parkhill J."/>
            <person name="Rea M.C."/>
            <person name="O'Sullivan O."/>
            <person name="Ritari J."/>
            <person name="Douillard F.P."/>
            <person name="Paul Ross R."/>
            <person name="Yang R."/>
            <person name="Briner A.E."/>
            <person name="Felis G.E."/>
            <person name="de Vos W.M."/>
            <person name="Barrangou R."/>
            <person name="Klaenhammer T.R."/>
            <person name="Caufield P.W."/>
            <person name="Cui Y."/>
            <person name="Zhang H."/>
            <person name="O'Toole P.W."/>
        </authorList>
    </citation>
    <scope>NUCLEOTIDE SEQUENCE [LARGE SCALE GENOMIC DNA]</scope>
    <source>
        <strain evidence="4 6">DSM 15353</strain>
    </source>
</reference>
<proteinExistence type="predicted"/>
<dbReference type="Proteomes" id="UP000051491">
    <property type="component" value="Unassembled WGS sequence"/>
</dbReference>
<dbReference type="PANTHER" id="PTHR48081:SF8">
    <property type="entry name" value="ALPHA_BETA HYDROLASE FOLD-3 DOMAIN-CONTAINING PROTEIN-RELATED"/>
    <property type="match status" value="1"/>
</dbReference>
<dbReference type="KEGG" id="laca:LAC1533_1161"/>
<dbReference type="EMBL" id="JQBK01000009">
    <property type="protein sequence ID" value="KRN87014.1"/>
    <property type="molecule type" value="Genomic_DNA"/>
</dbReference>
<dbReference type="InterPro" id="IPR013094">
    <property type="entry name" value="AB_hydrolase_3"/>
</dbReference>
<dbReference type="InterPro" id="IPR029058">
    <property type="entry name" value="AB_hydrolase_fold"/>
</dbReference>
<reference evidence="5" key="2">
    <citation type="submission" date="2016-11" db="EMBL/GenBank/DDBJ databases">
        <authorList>
            <person name="Jaros S."/>
            <person name="Januszkiewicz K."/>
            <person name="Wedrychowicz H."/>
        </authorList>
    </citation>
    <scope>NUCLEOTIDE SEQUENCE [LARGE SCALE GENOMIC DNA]</scope>
    <source>
        <strain evidence="5">ACA-DC 1533</strain>
    </source>
</reference>
<sequence>MALISLEPEARQVCERASSKNFVPTTITINVIRERLAFEQRTPVYLHKVNVTSEILDLGSDLGQIKVHLLFPPDLKPGEHLPIVFYIHGGQFIAGDESSYHKLVSELAARSRVCLIFPEYTLAPEAQAPVQQRQLLAVFKQLPNFAGKYGLDLGRLILGGDDVGGGLAVSLALQQVQKIKIYKMFLFYPVVNHNFDTFSYISFAGGYYLTREQMKWAWGNFLGPDNDGKTKYNSPLLATQAEMAALPETLIITAEADVARDEGEALARKIRDAHVKTAQIRVQGTIHDFVLKNELDKTDACRLAMNVAVDWIKPYI</sequence>
<evidence type="ECO:0000313" key="5">
    <source>
        <dbReference type="EMBL" id="SFV40581.1"/>
    </source>
</evidence>
<reference evidence="3" key="4">
    <citation type="journal article" date="2021" name="PeerJ">
        <title>Extensive microbial diversity within the chicken gut microbiome revealed by metagenomics and culture.</title>
        <authorList>
            <person name="Gilroy R."/>
            <person name="Ravi A."/>
            <person name="Getino M."/>
            <person name="Pursley I."/>
            <person name="Horton D.L."/>
            <person name="Alikhan N.F."/>
            <person name="Baker D."/>
            <person name="Gharbi K."/>
            <person name="Hall N."/>
            <person name="Watson M."/>
            <person name="Adriaenssens E.M."/>
            <person name="Foster-Nyarko E."/>
            <person name="Jarju S."/>
            <person name="Secka A."/>
            <person name="Antonio M."/>
            <person name="Oren A."/>
            <person name="Chaudhuri R.R."/>
            <person name="La Ragione R."/>
            <person name="Hildebrand F."/>
            <person name="Pallen M.J."/>
        </authorList>
    </citation>
    <scope>NUCLEOTIDE SEQUENCE</scope>
    <source>
        <strain evidence="3">CHK174-6876</strain>
    </source>
</reference>
<evidence type="ECO:0000313" key="3">
    <source>
        <dbReference type="EMBL" id="HJE98031.1"/>
    </source>
</evidence>
<evidence type="ECO:0000256" key="1">
    <source>
        <dbReference type="ARBA" id="ARBA00022801"/>
    </source>
</evidence>
<reference evidence="3" key="5">
    <citation type="submission" date="2021-09" db="EMBL/GenBank/DDBJ databases">
        <authorList>
            <person name="Gilroy R."/>
        </authorList>
    </citation>
    <scope>NUCLEOTIDE SEQUENCE</scope>
    <source>
        <strain evidence="3">CHK174-6876</strain>
    </source>
</reference>
<dbReference type="Proteomes" id="UP000190935">
    <property type="component" value="Chromosome I"/>
</dbReference>
<gene>
    <name evidence="4" type="ORF">IV43_GL002178</name>
    <name evidence="3" type="ORF">K8V00_10470</name>
    <name evidence="5" type="ORF">LAC1533_1161</name>
</gene>
<dbReference type="Proteomes" id="UP000707535">
    <property type="component" value="Unassembled WGS sequence"/>
</dbReference>
<evidence type="ECO:0000313" key="4">
    <source>
        <dbReference type="EMBL" id="KRN87014.1"/>
    </source>
</evidence>